<reference evidence="2 3" key="1">
    <citation type="submission" date="2018-04" db="EMBL/GenBank/DDBJ databases">
        <title>Thalassorhabdus spongiae gen. nov., sp. nov., isolated from a marine sponge in South-West Iceland.</title>
        <authorList>
            <person name="Knobloch S."/>
            <person name="Daussin A."/>
            <person name="Johannsson R."/>
            <person name="Marteinsson V.T."/>
        </authorList>
    </citation>
    <scope>NUCLEOTIDE SEQUENCE [LARGE SCALE GENOMIC DNA]</scope>
    <source>
        <strain evidence="2 3">Hp12</strain>
    </source>
</reference>
<dbReference type="CDD" id="cd04186">
    <property type="entry name" value="GT_2_like_c"/>
    <property type="match status" value="1"/>
</dbReference>
<keyword evidence="3" id="KW-1185">Reference proteome</keyword>
<dbReference type="CDD" id="cd04184">
    <property type="entry name" value="GT2_RfbC_Mx_like"/>
    <property type="match status" value="1"/>
</dbReference>
<keyword evidence="2" id="KW-0808">Transferase</keyword>
<dbReference type="PANTHER" id="PTHR43179:SF7">
    <property type="entry name" value="RHAMNOSYLTRANSFERASE WBBL"/>
    <property type="match status" value="1"/>
</dbReference>
<name>A0A2V1GW41_9GAMM</name>
<dbReference type="InterPro" id="IPR029044">
    <property type="entry name" value="Nucleotide-diphossugar_trans"/>
</dbReference>
<dbReference type="GO" id="GO:0016740">
    <property type="term" value="F:transferase activity"/>
    <property type="evidence" value="ECO:0007669"/>
    <property type="project" value="UniProtKB-KW"/>
</dbReference>
<dbReference type="AlphaFoldDB" id="A0A2V1GW41"/>
<dbReference type="InterPro" id="IPR001173">
    <property type="entry name" value="Glyco_trans_2-like"/>
</dbReference>
<dbReference type="SUPFAM" id="SSF53448">
    <property type="entry name" value="Nucleotide-diphospho-sugar transferases"/>
    <property type="match status" value="2"/>
</dbReference>
<dbReference type="EMBL" id="QDDL01000002">
    <property type="protein sequence ID" value="PVZ70240.1"/>
    <property type="molecule type" value="Genomic_DNA"/>
</dbReference>
<evidence type="ECO:0000313" key="2">
    <source>
        <dbReference type="EMBL" id="PVZ70240.1"/>
    </source>
</evidence>
<accession>A0A2V1GW41</accession>
<dbReference type="PANTHER" id="PTHR43179">
    <property type="entry name" value="RHAMNOSYLTRANSFERASE WBBL"/>
    <property type="match status" value="1"/>
</dbReference>
<gene>
    <name evidence="2" type="ORF">DC094_06470</name>
</gene>
<sequence>MCFFKDVISSCKRWFYCSFYLSFQREKKIELADLDEKISNIKKNKLKRNVCYRNKVCAFELANPLPASLLGYYMLEVTVVSCPVSTLNYFFTDEENDNEFFKLSIGATATQPQIFKRICYFPNAAETIYWSVSEVKSESVSNFGVKAHLASNVDFKLVKLHSIYAKRLMLKKLRNFNKSASIVNCNVNVKAIYADYDKLFENSPMPTGYLNWIVNQEPELWRDKSDSCSILFSIIVPTYNAEPAWLDACFNSVVAQNYANWQLIIVDDASNSLESLSCLKKWHALDDDRLVIVHREKNGHICAATNSGIQKSTGDFLLFLDHDDMLAPQALNELALSIAENPQAKVFYSDEDLMSEAGERIAPHFKSDWNIELLRSHNYVTHLCCYEKTLLDKLGGMHLGYEGAQDYDLILRASEVVGAENIIHIPKVLYHWRMVEGSTASDAGAKNYATEAGLKALTDHIHKYDSNAMVCHADRTNFYKVDYALPQQLPLVSIIIPTRDGLEVLKPCIETLITKTAYENYEVIVLDNGSVEPETLKYLSMLSSKSSFKVIRDDGGFNYSRINNHAVAHADGELVCLLNNDIEITNSDWLSEMVSLAIRPTTGCVGAKLLYPDNTIQHAGVILGLGGYAAHSHRGLDNSQPGYFCRAQIRQQLSAVTAACLVIRKEIYEEVGGLDEAFVVAYNDVDFCLRVQQKGYKNIYTPYAELLHHESKTRGDDNSPEKQQRFDKEKSLLLSRWGYQLANDPFYNPNLTRSREDFSI</sequence>
<dbReference type="Gene3D" id="3.90.550.10">
    <property type="entry name" value="Spore Coat Polysaccharide Biosynthesis Protein SpsA, Chain A"/>
    <property type="match status" value="2"/>
</dbReference>
<feature type="domain" description="Glycosyltransferase 2-like" evidence="1">
    <location>
        <begin position="493"/>
        <end position="671"/>
    </location>
</feature>
<feature type="domain" description="Glycosyltransferase 2-like" evidence="1">
    <location>
        <begin position="233"/>
        <end position="344"/>
    </location>
</feature>
<evidence type="ECO:0000259" key="1">
    <source>
        <dbReference type="Pfam" id="PF00535"/>
    </source>
</evidence>
<dbReference type="Pfam" id="PF00535">
    <property type="entry name" value="Glycos_transf_2"/>
    <property type="match status" value="2"/>
</dbReference>
<dbReference type="Proteomes" id="UP000244906">
    <property type="component" value="Unassembled WGS sequence"/>
</dbReference>
<comment type="caution">
    <text evidence="2">The sequence shown here is derived from an EMBL/GenBank/DDBJ whole genome shotgun (WGS) entry which is preliminary data.</text>
</comment>
<proteinExistence type="predicted"/>
<evidence type="ECO:0000313" key="3">
    <source>
        <dbReference type="Proteomes" id="UP000244906"/>
    </source>
</evidence>
<protein>
    <submittedName>
        <fullName evidence="2">Glycosyltransferase family 2 protein</fullName>
    </submittedName>
</protein>
<organism evidence="2 3">
    <name type="scientific">Pelagibaculum spongiae</name>
    <dbReference type="NCBI Taxonomy" id="2080658"/>
    <lineage>
        <taxon>Bacteria</taxon>
        <taxon>Pseudomonadati</taxon>
        <taxon>Pseudomonadota</taxon>
        <taxon>Gammaproteobacteria</taxon>
        <taxon>Oceanospirillales</taxon>
        <taxon>Pelagibaculum</taxon>
    </lineage>
</organism>